<dbReference type="Proteomes" id="UP000250235">
    <property type="component" value="Unassembled WGS sequence"/>
</dbReference>
<sequence length="86" mass="9597">MTIAKLLWDSMEKKYKTEVSGLKKFIVGKFLDYRMVDSKSVMSMQLILHDLHAEGMSNAIIGVVTTGFECHGLTGFDDHGPMISTD</sequence>
<evidence type="ECO:0000313" key="2">
    <source>
        <dbReference type="Proteomes" id="UP000250235"/>
    </source>
</evidence>
<reference evidence="1 2" key="1">
    <citation type="journal article" date="2015" name="Proc. Natl. Acad. Sci. U.S.A.">
        <title>The resurrection genome of Boea hygrometrica: A blueprint for survival of dehydration.</title>
        <authorList>
            <person name="Xiao L."/>
            <person name="Yang G."/>
            <person name="Zhang L."/>
            <person name="Yang X."/>
            <person name="Zhao S."/>
            <person name="Ji Z."/>
            <person name="Zhou Q."/>
            <person name="Hu M."/>
            <person name="Wang Y."/>
            <person name="Chen M."/>
            <person name="Xu Y."/>
            <person name="Jin H."/>
            <person name="Xiao X."/>
            <person name="Hu G."/>
            <person name="Bao F."/>
            <person name="Hu Y."/>
            <person name="Wan P."/>
            <person name="Li L."/>
            <person name="Deng X."/>
            <person name="Kuang T."/>
            <person name="Xiang C."/>
            <person name="Zhu J.K."/>
            <person name="Oliver M.J."/>
            <person name="He Y."/>
        </authorList>
    </citation>
    <scope>NUCLEOTIDE SEQUENCE [LARGE SCALE GENOMIC DNA]</scope>
    <source>
        <strain evidence="2">cv. XS01</strain>
    </source>
</reference>
<dbReference type="PANTHER" id="PTHR47592">
    <property type="entry name" value="PBF68 PROTEIN"/>
    <property type="match status" value="1"/>
</dbReference>
<organism evidence="1 2">
    <name type="scientific">Dorcoceras hygrometricum</name>
    <dbReference type="NCBI Taxonomy" id="472368"/>
    <lineage>
        <taxon>Eukaryota</taxon>
        <taxon>Viridiplantae</taxon>
        <taxon>Streptophyta</taxon>
        <taxon>Embryophyta</taxon>
        <taxon>Tracheophyta</taxon>
        <taxon>Spermatophyta</taxon>
        <taxon>Magnoliopsida</taxon>
        <taxon>eudicotyledons</taxon>
        <taxon>Gunneridae</taxon>
        <taxon>Pentapetalae</taxon>
        <taxon>asterids</taxon>
        <taxon>lamiids</taxon>
        <taxon>Lamiales</taxon>
        <taxon>Gesneriaceae</taxon>
        <taxon>Didymocarpoideae</taxon>
        <taxon>Trichosporeae</taxon>
        <taxon>Loxocarpinae</taxon>
        <taxon>Dorcoceras</taxon>
    </lineage>
</organism>
<proteinExistence type="predicted"/>
<dbReference type="PANTHER" id="PTHR47592:SF27">
    <property type="entry name" value="OS08G0421700 PROTEIN"/>
    <property type="match status" value="1"/>
</dbReference>
<dbReference type="AlphaFoldDB" id="A0A2Z7AKK2"/>
<name>A0A2Z7AKK2_9LAMI</name>
<protein>
    <submittedName>
        <fullName evidence="1">Uncharacterized protein</fullName>
    </submittedName>
</protein>
<gene>
    <name evidence="1" type="ORF">F511_41367</name>
</gene>
<dbReference type="OrthoDB" id="1651011at2759"/>
<keyword evidence="2" id="KW-1185">Reference proteome</keyword>
<accession>A0A2Z7AKK2</accession>
<evidence type="ECO:0000313" key="1">
    <source>
        <dbReference type="EMBL" id="KZV21996.1"/>
    </source>
</evidence>
<dbReference type="EMBL" id="KV014549">
    <property type="protein sequence ID" value="KZV21996.1"/>
    <property type="molecule type" value="Genomic_DNA"/>
</dbReference>